<accession>A0A1E4T6T1</accession>
<dbReference type="Proteomes" id="UP000094801">
    <property type="component" value="Unassembled WGS sequence"/>
</dbReference>
<feature type="compositionally biased region" description="Acidic residues" evidence="2">
    <location>
        <begin position="23"/>
        <end position="51"/>
    </location>
</feature>
<feature type="domain" description="UDENN" evidence="3">
    <location>
        <begin position="256"/>
        <end position="754"/>
    </location>
</feature>
<proteinExistence type="inferred from homology"/>
<evidence type="ECO:0000256" key="1">
    <source>
        <dbReference type="ARBA" id="ARBA00038178"/>
    </source>
</evidence>
<dbReference type="InterPro" id="IPR018307">
    <property type="entry name" value="ABL9/DENND6_dom"/>
</dbReference>
<evidence type="ECO:0000313" key="5">
    <source>
        <dbReference type="Proteomes" id="UP000094801"/>
    </source>
</evidence>
<feature type="compositionally biased region" description="Basic and acidic residues" evidence="2">
    <location>
        <begin position="892"/>
        <end position="907"/>
    </location>
</feature>
<feature type="compositionally biased region" description="Basic and acidic residues" evidence="2">
    <location>
        <begin position="1"/>
        <end position="11"/>
    </location>
</feature>
<organism evidence="4 5">
    <name type="scientific">[Candida] arabinofermentans NRRL YB-2248</name>
    <dbReference type="NCBI Taxonomy" id="983967"/>
    <lineage>
        <taxon>Eukaryota</taxon>
        <taxon>Fungi</taxon>
        <taxon>Dikarya</taxon>
        <taxon>Ascomycota</taxon>
        <taxon>Saccharomycotina</taxon>
        <taxon>Pichiomycetes</taxon>
        <taxon>Pichiales</taxon>
        <taxon>Pichiaceae</taxon>
        <taxon>Ogataea</taxon>
        <taxon>Ogataea/Candida clade</taxon>
    </lineage>
</organism>
<feature type="compositionally biased region" description="Acidic residues" evidence="2">
    <location>
        <begin position="192"/>
        <end position="201"/>
    </location>
</feature>
<dbReference type="EMBL" id="KV453848">
    <property type="protein sequence ID" value="ODV87453.1"/>
    <property type="molecule type" value="Genomic_DNA"/>
</dbReference>
<comment type="similarity">
    <text evidence="1">Belongs to the AVL9 family.</text>
</comment>
<sequence length="952" mass="107341">MTAEQQSHEQDTVEASSIHSEQQEDAEVNLEIQLEDSDDSDLDDDEIEVTDENAKLSSKTDDVQVDDVAFEQHEDVPATVYSTGNAEISTESKKTESTEEPEAVDSTSAEASKLVEQKASEDVDSITAEQDESSKTNEQDSTEDIDSTSTKQNESSQSIEQEVSKAVNDTSLKEDDAFKSIEQDSPAVLEVALEDSDDESTDPSTSPPTLPTQTAPTPDTQPVELNSTPIQPTAEKDRTSIPTENKNTSTPQGFIFGVCIVDFHHIRGPEIEYWIDDNTTDTNQEEQISKFSKLWPQLPFQGLPDGAHLFDETFTNFTLLYDEVNGSVPTLEDQDNESYQNDNVTTLFGCACIRQLNSDQLKNVKNPDDIKRSIIQKSIVLITRYPITIQLKEKLSIITTSYFSQYDFTDKSILKALYENISIVYNRSGYRVEDDDLYELPNLTTSSLKIIKESDFYTGLNLKELVQMFKRNLMVLFKALLLEQRIVIFSKDLNKLSTIQYSLLSLIPNLILNLSDSGSPSLCKLSNDLTKPTSLKSSDRNSMLKFIGLPLQIFNKGGFFQPYLTLQQLDQLNSEKTKWYLIGCSNDIIMDQKQKIADIVISLGQGGESIDSSTIKLEILNPLLKDKLSLTAQDKKFMDNLISEVSKNDQLSNINDNDDNEVNSNELPFISKTLNNNTSMDSKIYKGGDDFIRYQFEEYLIGMLSSIKYDNFLNNSNLEQNNYMNLSTYESTLDYFNLKFIEFFKSTLAYKIFEKSTDDELFNFFEPKHVYGNLLTGSIFFKNLFHKWTPANQQNAGNRRASPNLKVSDELNSLSEPELESESESKGKTNNGEEDTITDDSNLAKKNPPVIVSNALNSMSNFWTNLKKPKETTKTELQEVVDQAIGVDDTEKQTTGDVTEEHVHEELSTIDVNEADDQEPITSDVTTPDLEESNNKTIKPKFSNFMGWVKRS</sequence>
<feature type="region of interest" description="Disordered" evidence="2">
    <location>
        <begin position="810"/>
        <end position="846"/>
    </location>
</feature>
<dbReference type="Gene3D" id="3.40.50.11500">
    <property type="match status" value="1"/>
</dbReference>
<dbReference type="PANTHER" id="PTHR31017:SF1">
    <property type="entry name" value="LATE SECRETORY PATHWAY PROTEIN AVL9 HOMOLOG"/>
    <property type="match status" value="1"/>
</dbReference>
<dbReference type="InterPro" id="IPR051731">
    <property type="entry name" value="DENND11/AVL9_GEFs"/>
</dbReference>
<feature type="compositionally biased region" description="Low complexity" evidence="2">
    <location>
        <begin position="211"/>
        <end position="222"/>
    </location>
</feature>
<dbReference type="Pfam" id="PF09794">
    <property type="entry name" value="Avl9"/>
    <property type="match status" value="1"/>
</dbReference>
<feature type="compositionally biased region" description="Basic and acidic residues" evidence="2">
    <location>
        <begin position="171"/>
        <end position="182"/>
    </location>
</feature>
<name>A0A1E4T6T1_9ASCO</name>
<evidence type="ECO:0000313" key="4">
    <source>
        <dbReference type="EMBL" id="ODV87453.1"/>
    </source>
</evidence>
<feature type="compositionally biased region" description="Polar residues" evidence="2">
    <location>
        <begin position="147"/>
        <end position="161"/>
    </location>
</feature>
<evidence type="ECO:0000259" key="3">
    <source>
        <dbReference type="PROSITE" id="PS50211"/>
    </source>
</evidence>
<dbReference type="OrthoDB" id="26278at2759"/>
<feature type="region of interest" description="Disordered" evidence="2">
    <location>
        <begin position="892"/>
        <end position="937"/>
    </location>
</feature>
<gene>
    <name evidence="4" type="ORF">CANARDRAFT_26849</name>
</gene>
<dbReference type="PANTHER" id="PTHR31017">
    <property type="entry name" value="LATE SECRETORY PATHWAY PROTEIN AVL9-RELATED"/>
    <property type="match status" value="1"/>
</dbReference>
<dbReference type="PROSITE" id="PS50211">
    <property type="entry name" value="DENN"/>
    <property type="match status" value="1"/>
</dbReference>
<keyword evidence="5" id="KW-1185">Reference proteome</keyword>
<feature type="compositionally biased region" description="Basic and acidic residues" evidence="2">
    <location>
        <begin position="52"/>
        <end position="62"/>
    </location>
</feature>
<dbReference type="InterPro" id="IPR043153">
    <property type="entry name" value="DENN_C"/>
</dbReference>
<reference evidence="5" key="1">
    <citation type="submission" date="2016-04" db="EMBL/GenBank/DDBJ databases">
        <title>Comparative genomics of biotechnologically important yeasts.</title>
        <authorList>
            <consortium name="DOE Joint Genome Institute"/>
            <person name="Riley R."/>
            <person name="Haridas S."/>
            <person name="Wolfe K.H."/>
            <person name="Lopes M.R."/>
            <person name="Hittinger C.T."/>
            <person name="Goker M."/>
            <person name="Salamov A."/>
            <person name="Wisecaver J."/>
            <person name="Long T.M."/>
            <person name="Aerts A.L."/>
            <person name="Barry K."/>
            <person name="Choi C."/>
            <person name="Clum A."/>
            <person name="Coughlan A.Y."/>
            <person name="Deshpande S."/>
            <person name="Douglass A.P."/>
            <person name="Hanson S.J."/>
            <person name="Klenk H.-P."/>
            <person name="Labutti K."/>
            <person name="Lapidus A."/>
            <person name="Lindquist E."/>
            <person name="Lipzen A."/>
            <person name="Meier-Kolthoff J.P."/>
            <person name="Ohm R.A."/>
            <person name="Otillar R.P."/>
            <person name="Pangilinan J."/>
            <person name="Peng Y."/>
            <person name="Rokas A."/>
            <person name="Rosa C.A."/>
            <person name="Scheuner C."/>
            <person name="Sibirny A.A."/>
            <person name="Slot J.C."/>
            <person name="Stielow J.B."/>
            <person name="Sun H."/>
            <person name="Kurtzman C.P."/>
            <person name="Blackwell M."/>
            <person name="Grigoriev I.V."/>
            <person name="Jeffries T.W."/>
        </authorList>
    </citation>
    <scope>NUCLEOTIDE SEQUENCE [LARGE SCALE GENOMIC DNA]</scope>
    <source>
        <strain evidence="5">NRRL YB-2248</strain>
    </source>
</reference>
<dbReference type="InterPro" id="IPR037516">
    <property type="entry name" value="Tripartite_DENN"/>
</dbReference>
<dbReference type="GO" id="GO:0005737">
    <property type="term" value="C:cytoplasm"/>
    <property type="evidence" value="ECO:0007669"/>
    <property type="project" value="TreeGrafter"/>
</dbReference>
<feature type="region of interest" description="Disordered" evidence="2">
    <location>
        <begin position="1"/>
        <end position="248"/>
    </location>
</feature>
<dbReference type="AlphaFoldDB" id="A0A1E4T6T1"/>
<protein>
    <recommendedName>
        <fullName evidence="3">UDENN domain-containing protein</fullName>
    </recommendedName>
</protein>
<evidence type="ECO:0000256" key="2">
    <source>
        <dbReference type="SAM" id="MobiDB-lite"/>
    </source>
</evidence>